<comment type="subcellular location">
    <subcellularLocation>
        <location evidence="1">Nucleus</location>
    </subcellularLocation>
</comment>
<comment type="caution">
    <text evidence="10">The sequence shown here is derived from an EMBL/GenBank/DDBJ whole genome shotgun (WGS) entry which is preliminary data.</text>
</comment>
<reference evidence="10" key="1">
    <citation type="submission" date="2022-07" db="EMBL/GenBank/DDBJ databases">
        <title>Phylogenomic reconstructions and comparative analyses of Kickxellomycotina fungi.</title>
        <authorList>
            <person name="Reynolds N.K."/>
            <person name="Stajich J.E."/>
            <person name="Barry K."/>
            <person name="Grigoriev I.V."/>
            <person name="Crous P."/>
            <person name="Smith M.E."/>
        </authorList>
    </citation>
    <scope>NUCLEOTIDE SEQUENCE</scope>
    <source>
        <strain evidence="10">NBRC 100468</strain>
    </source>
</reference>
<dbReference type="InterPro" id="IPR013178">
    <property type="entry name" value="Histone_AcTrfase_Rtt109/CBP"/>
</dbReference>
<evidence type="ECO:0000256" key="9">
    <source>
        <dbReference type="ARBA" id="ARBA00048940"/>
    </source>
</evidence>
<keyword evidence="6" id="KW-0805">Transcription regulation</keyword>
<keyword evidence="7" id="KW-0804">Transcription</keyword>
<dbReference type="GO" id="GO:0006355">
    <property type="term" value="P:regulation of DNA-templated transcription"/>
    <property type="evidence" value="ECO:0007669"/>
    <property type="project" value="InterPro"/>
</dbReference>
<dbReference type="Proteomes" id="UP001150538">
    <property type="component" value="Unassembled WGS sequence"/>
</dbReference>
<evidence type="ECO:0000313" key="10">
    <source>
        <dbReference type="EMBL" id="KAJ1918198.1"/>
    </source>
</evidence>
<dbReference type="EC" id="2.3.1.48" evidence="2"/>
<dbReference type="GO" id="GO:0005634">
    <property type="term" value="C:nucleus"/>
    <property type="evidence" value="ECO:0007669"/>
    <property type="project" value="UniProtKB-SubCell"/>
</dbReference>
<protein>
    <recommendedName>
        <fullName evidence="2">histone acetyltransferase</fullName>
        <ecNumber evidence="2">2.3.1.48</ecNumber>
    </recommendedName>
</protein>
<dbReference type="PANTHER" id="PTHR31571">
    <property type="entry name" value="ALTERED INHERITANCE OF MITOCHONDRIA PROTEIN 6"/>
    <property type="match status" value="1"/>
</dbReference>
<accession>A0A9W7ZXH3</accession>
<dbReference type="SMART" id="SM01250">
    <property type="entry name" value="KAT11"/>
    <property type="match status" value="1"/>
</dbReference>
<evidence type="ECO:0000256" key="2">
    <source>
        <dbReference type="ARBA" id="ARBA00013184"/>
    </source>
</evidence>
<sequence length="462" mass="51103">MAIPQLDAQIRDILKQLPAANAFEIYTISTTATPIASLTPKQRLPTVHATRTTELKRLILLVQKNQRNMHPSGGEGGQEERHLVCGLSVREFVTVVAYPAQARQRTQSGAPVPHAEIHANVYLEKIDSSGHLSLSQTSAISPMRAAITGYLAFVTQLYHDVLKSLRVYTFARAQPEYLFAMSSKNRNKHQLDDAQLVRWWKKSFDIAGTYIASRYPQKLPSHIKASAFLPGSDHSEAGWLKETCPFPQALRPSFGSALQVGDRCQWSWGLGYPPDAKAHDCIPQYPDDPMTRLLQKPESAKWTVENAMDMVAISEECGAGRRTAFFALDIPTCSPHFFGCSSTSTPSTSGPSSPRHALNIPLLSHREFEQVELSLFDHSMDFSQSQTSLQSTARFTKWLGSRFPSIKPLEMITSGSAVVIDNAAQETSGGTQNDSHSSKRNTEAVVNTLSTNIVRKKQKVKP</sequence>
<evidence type="ECO:0000256" key="8">
    <source>
        <dbReference type="ARBA" id="ARBA00023242"/>
    </source>
</evidence>
<dbReference type="PANTHER" id="PTHR31571:SF2">
    <property type="entry name" value="HISTONE ACETYLTRANSFERASE RTT109"/>
    <property type="match status" value="1"/>
</dbReference>
<evidence type="ECO:0000256" key="5">
    <source>
        <dbReference type="ARBA" id="ARBA00022990"/>
    </source>
</evidence>
<dbReference type="GO" id="GO:0032931">
    <property type="term" value="F:histone H3K56 acetyltransferase activity"/>
    <property type="evidence" value="ECO:0007669"/>
    <property type="project" value="TreeGrafter"/>
</dbReference>
<proteinExistence type="predicted"/>
<dbReference type="OrthoDB" id="3361892at2759"/>
<keyword evidence="4" id="KW-0227">DNA damage</keyword>
<evidence type="ECO:0000256" key="6">
    <source>
        <dbReference type="ARBA" id="ARBA00023015"/>
    </source>
</evidence>
<organism evidence="10 11">
    <name type="scientific">Mycoemilia scoparia</name>
    <dbReference type="NCBI Taxonomy" id="417184"/>
    <lineage>
        <taxon>Eukaryota</taxon>
        <taxon>Fungi</taxon>
        <taxon>Fungi incertae sedis</taxon>
        <taxon>Zoopagomycota</taxon>
        <taxon>Kickxellomycotina</taxon>
        <taxon>Kickxellomycetes</taxon>
        <taxon>Kickxellales</taxon>
        <taxon>Kickxellaceae</taxon>
        <taxon>Mycoemilia</taxon>
    </lineage>
</organism>
<keyword evidence="11" id="KW-1185">Reference proteome</keyword>
<keyword evidence="3" id="KW-0808">Transferase</keyword>
<gene>
    <name evidence="10" type="ORF">H4219_002755</name>
</gene>
<dbReference type="PROSITE" id="PS51728">
    <property type="entry name" value="RTT109_HAT"/>
    <property type="match status" value="1"/>
</dbReference>
<evidence type="ECO:0000256" key="7">
    <source>
        <dbReference type="ARBA" id="ARBA00023163"/>
    </source>
</evidence>
<dbReference type="InterPro" id="IPR051236">
    <property type="entry name" value="HAT_RTT109-like"/>
</dbReference>
<keyword evidence="8" id="KW-0539">Nucleus</keyword>
<comment type="catalytic activity">
    <reaction evidence="9">
        <text>L-lysyl-[histone] + acetyl-CoA = N(6)-acetyl-L-lysyl-[histone] + CoA + H(+)</text>
        <dbReference type="Rhea" id="RHEA:21992"/>
        <dbReference type="Rhea" id="RHEA-COMP:9845"/>
        <dbReference type="Rhea" id="RHEA-COMP:11338"/>
        <dbReference type="ChEBI" id="CHEBI:15378"/>
        <dbReference type="ChEBI" id="CHEBI:29969"/>
        <dbReference type="ChEBI" id="CHEBI:57287"/>
        <dbReference type="ChEBI" id="CHEBI:57288"/>
        <dbReference type="ChEBI" id="CHEBI:61930"/>
        <dbReference type="EC" id="2.3.1.48"/>
    </reaction>
    <physiologicalReaction direction="left-to-right" evidence="9">
        <dbReference type="Rhea" id="RHEA:21993"/>
    </physiologicalReaction>
</comment>
<dbReference type="EMBL" id="JANBPU010000051">
    <property type="protein sequence ID" value="KAJ1918198.1"/>
    <property type="molecule type" value="Genomic_DNA"/>
</dbReference>
<dbReference type="Pfam" id="PF08214">
    <property type="entry name" value="HAT_KAT11"/>
    <property type="match status" value="1"/>
</dbReference>
<name>A0A9W7ZXH3_9FUNG</name>
<dbReference type="AlphaFoldDB" id="A0A9W7ZXH3"/>
<evidence type="ECO:0000313" key="11">
    <source>
        <dbReference type="Proteomes" id="UP001150538"/>
    </source>
</evidence>
<evidence type="ECO:0000256" key="3">
    <source>
        <dbReference type="ARBA" id="ARBA00022679"/>
    </source>
</evidence>
<evidence type="ECO:0000256" key="1">
    <source>
        <dbReference type="ARBA" id="ARBA00004123"/>
    </source>
</evidence>
<dbReference type="InterPro" id="IPR016849">
    <property type="entry name" value="Rtt109"/>
</dbReference>
<evidence type="ECO:0000256" key="4">
    <source>
        <dbReference type="ARBA" id="ARBA00022763"/>
    </source>
</evidence>
<dbReference type="GO" id="GO:0006974">
    <property type="term" value="P:DNA damage response"/>
    <property type="evidence" value="ECO:0007669"/>
    <property type="project" value="UniProtKB-KW"/>
</dbReference>
<keyword evidence="5" id="KW-0007">Acetylation</keyword>